<dbReference type="PANTHER" id="PTHR43711:SF1">
    <property type="entry name" value="HISTIDINE KINASE 1"/>
    <property type="match status" value="1"/>
</dbReference>
<evidence type="ECO:0000256" key="6">
    <source>
        <dbReference type="ARBA" id="ARBA00023012"/>
    </source>
</evidence>
<dbReference type="InterPro" id="IPR050736">
    <property type="entry name" value="Sensor_HK_Regulatory"/>
</dbReference>
<evidence type="ECO:0000256" key="3">
    <source>
        <dbReference type="ARBA" id="ARBA00022553"/>
    </source>
</evidence>
<comment type="caution">
    <text evidence="8">The sequence shown here is derived from an EMBL/GenBank/DDBJ whole genome shotgun (WGS) entry which is preliminary data.</text>
</comment>
<feature type="domain" description="Histidine kinase" evidence="7">
    <location>
        <begin position="1"/>
        <end position="119"/>
    </location>
</feature>
<organism evidence="8">
    <name type="scientific">bioreactor metagenome</name>
    <dbReference type="NCBI Taxonomy" id="1076179"/>
    <lineage>
        <taxon>unclassified sequences</taxon>
        <taxon>metagenomes</taxon>
        <taxon>ecological metagenomes</taxon>
    </lineage>
</organism>
<accession>A0A645ECE4</accession>
<dbReference type="CDD" id="cd00075">
    <property type="entry name" value="HATPase"/>
    <property type="match status" value="1"/>
</dbReference>
<evidence type="ECO:0000256" key="2">
    <source>
        <dbReference type="ARBA" id="ARBA00012438"/>
    </source>
</evidence>
<evidence type="ECO:0000313" key="8">
    <source>
        <dbReference type="EMBL" id="MPM98999.1"/>
    </source>
</evidence>
<dbReference type="GO" id="GO:0004673">
    <property type="term" value="F:protein histidine kinase activity"/>
    <property type="evidence" value="ECO:0007669"/>
    <property type="project" value="UniProtKB-EC"/>
</dbReference>
<dbReference type="SUPFAM" id="SSF55874">
    <property type="entry name" value="ATPase domain of HSP90 chaperone/DNA topoisomerase II/histidine kinase"/>
    <property type="match status" value="1"/>
</dbReference>
<dbReference type="PANTHER" id="PTHR43711">
    <property type="entry name" value="TWO-COMPONENT HISTIDINE KINASE"/>
    <property type="match status" value="1"/>
</dbReference>
<dbReference type="EC" id="2.7.13.3" evidence="2"/>
<dbReference type="PROSITE" id="PS50109">
    <property type="entry name" value="HIS_KIN"/>
    <property type="match status" value="1"/>
</dbReference>
<keyword evidence="4 8" id="KW-0808">Transferase</keyword>
<keyword evidence="3" id="KW-0597">Phosphoprotein</keyword>
<dbReference type="Pfam" id="PF02518">
    <property type="entry name" value="HATPase_c"/>
    <property type="match status" value="1"/>
</dbReference>
<name>A0A645ECE4_9ZZZZ</name>
<evidence type="ECO:0000256" key="4">
    <source>
        <dbReference type="ARBA" id="ARBA00022679"/>
    </source>
</evidence>
<dbReference type="PRINTS" id="PR00344">
    <property type="entry name" value="BCTRLSENSOR"/>
</dbReference>
<dbReference type="GO" id="GO:0000160">
    <property type="term" value="P:phosphorelay signal transduction system"/>
    <property type="evidence" value="ECO:0007669"/>
    <property type="project" value="UniProtKB-KW"/>
</dbReference>
<protein>
    <recommendedName>
        <fullName evidence="2">histidine kinase</fullName>
        <ecNumber evidence="2">2.7.13.3</ecNumber>
    </recommendedName>
</protein>
<dbReference type="AlphaFoldDB" id="A0A645ECE4"/>
<comment type="catalytic activity">
    <reaction evidence="1">
        <text>ATP + protein L-histidine = ADP + protein N-phospho-L-histidine.</text>
        <dbReference type="EC" id="2.7.13.3"/>
    </reaction>
</comment>
<proteinExistence type="predicted"/>
<keyword evidence="5 8" id="KW-0418">Kinase</keyword>
<gene>
    <name evidence="8" type="primary">walK_15</name>
    <name evidence="8" type="ORF">SDC9_146189</name>
</gene>
<sequence>MDIDDAILNIDKVKIKRVWNNLVSNAVKYSEAGSTVIIRISKQSSIVKFEVQDEGMGISEDDMQKIYNMFYRGTNVKQKGYGLGLFISKSIVEAHGGQLNAKSELGKGSVFCFSINVDDDSK</sequence>
<keyword evidence="6" id="KW-0902">Two-component regulatory system</keyword>
<evidence type="ECO:0000256" key="1">
    <source>
        <dbReference type="ARBA" id="ARBA00000085"/>
    </source>
</evidence>
<evidence type="ECO:0000256" key="5">
    <source>
        <dbReference type="ARBA" id="ARBA00022777"/>
    </source>
</evidence>
<dbReference type="SMART" id="SM00387">
    <property type="entry name" value="HATPase_c"/>
    <property type="match status" value="1"/>
</dbReference>
<evidence type="ECO:0000259" key="7">
    <source>
        <dbReference type="PROSITE" id="PS50109"/>
    </source>
</evidence>
<dbReference type="FunFam" id="3.30.565.10:FF:000006">
    <property type="entry name" value="Sensor histidine kinase WalK"/>
    <property type="match status" value="1"/>
</dbReference>
<dbReference type="InterPro" id="IPR004358">
    <property type="entry name" value="Sig_transdc_His_kin-like_C"/>
</dbReference>
<dbReference type="InterPro" id="IPR003594">
    <property type="entry name" value="HATPase_dom"/>
</dbReference>
<dbReference type="InterPro" id="IPR036890">
    <property type="entry name" value="HATPase_C_sf"/>
</dbReference>
<reference evidence="8" key="1">
    <citation type="submission" date="2019-08" db="EMBL/GenBank/DDBJ databases">
        <authorList>
            <person name="Kucharzyk K."/>
            <person name="Murdoch R.W."/>
            <person name="Higgins S."/>
            <person name="Loffler F."/>
        </authorList>
    </citation>
    <scope>NUCLEOTIDE SEQUENCE</scope>
</reference>
<dbReference type="Gene3D" id="3.30.565.10">
    <property type="entry name" value="Histidine kinase-like ATPase, C-terminal domain"/>
    <property type="match status" value="1"/>
</dbReference>
<dbReference type="InterPro" id="IPR005467">
    <property type="entry name" value="His_kinase_dom"/>
</dbReference>
<dbReference type="EMBL" id="VSSQ01045122">
    <property type="protein sequence ID" value="MPM98999.1"/>
    <property type="molecule type" value="Genomic_DNA"/>
</dbReference>